<dbReference type="Proteomes" id="UP000308891">
    <property type="component" value="Unassembled WGS sequence"/>
</dbReference>
<dbReference type="Pfam" id="PF14083">
    <property type="entry name" value="PGDYG"/>
    <property type="match status" value="1"/>
</dbReference>
<proteinExistence type="predicted"/>
<evidence type="ECO:0000313" key="1">
    <source>
        <dbReference type="EMBL" id="TIC80284.1"/>
    </source>
</evidence>
<sequence>MKYQKRPLQVAVEFAKTHGQIQTMEGIVAYQKGDALLTGSKGERWPIVRQRFEETYIPVDASMAMGMPGLYLKKPLTVEAVQADRTVQIELSEGRGVLHARPGDWIISTESGDCWVVAEDIFADSYCPMPLEPGK</sequence>
<keyword evidence="2" id="KW-1185">Reference proteome</keyword>
<dbReference type="RefSeq" id="WP_136554524.1">
    <property type="nucleotide sequence ID" value="NZ_STGJ01000014.1"/>
</dbReference>
<gene>
    <name evidence="1" type="ORF">E5K04_12305</name>
</gene>
<name>A0A4T0UND6_9NEIS</name>
<comment type="caution">
    <text evidence="1">The sequence shown here is derived from an EMBL/GenBank/DDBJ whole genome shotgun (WGS) entry which is preliminary data.</text>
</comment>
<organism evidence="1 2">
    <name type="scientific">Crenobacter intestini</name>
    <dbReference type="NCBI Taxonomy" id="2563443"/>
    <lineage>
        <taxon>Bacteria</taxon>
        <taxon>Pseudomonadati</taxon>
        <taxon>Pseudomonadota</taxon>
        <taxon>Betaproteobacteria</taxon>
        <taxon>Neisseriales</taxon>
        <taxon>Neisseriaceae</taxon>
        <taxon>Crenobacter</taxon>
    </lineage>
</organism>
<dbReference type="InterPro" id="IPR025688">
    <property type="entry name" value="PGDYG_prot"/>
</dbReference>
<dbReference type="EMBL" id="STGJ01000014">
    <property type="protein sequence ID" value="TIC80284.1"/>
    <property type="molecule type" value="Genomic_DNA"/>
</dbReference>
<evidence type="ECO:0000313" key="2">
    <source>
        <dbReference type="Proteomes" id="UP000308891"/>
    </source>
</evidence>
<reference evidence="1 2" key="1">
    <citation type="submission" date="2019-04" db="EMBL/GenBank/DDBJ databases">
        <title>Crenobacter sp. nov.</title>
        <authorList>
            <person name="Shi S."/>
        </authorList>
    </citation>
    <scope>NUCLEOTIDE SEQUENCE [LARGE SCALE GENOMIC DNA]</scope>
    <source>
        <strain evidence="1 2">GY 70310</strain>
    </source>
</reference>
<dbReference type="AlphaFoldDB" id="A0A4T0UND6"/>
<dbReference type="OrthoDB" id="8967783at2"/>
<protein>
    <submittedName>
        <fullName evidence="1">Uncharacterized protein</fullName>
    </submittedName>
</protein>
<accession>A0A4T0UND6</accession>